<evidence type="ECO:0000313" key="1">
    <source>
        <dbReference type="EMBL" id="MBW8485573.1"/>
    </source>
</evidence>
<gene>
    <name evidence="1" type="ORF">K1Y72_24550</name>
</gene>
<dbReference type="Proteomes" id="UP000774570">
    <property type="component" value="Unassembled WGS sequence"/>
</dbReference>
<sequence>MPDDTGPLCAHCGITIKAAEAGRPEELRLRHDLRVEPWDHLLEPALGVPAPLPPACDFCDAPEPAWVYPPGVSAIGVHADLPAEEEFPLLDELTRHDWLACDTCSVMIADRNLDGLVDRVLTERPALDAAAARRVRGTFGTFLSMTLRPHPYPD</sequence>
<proteinExistence type="predicted"/>
<accession>A0ABS7G1P7</accession>
<evidence type="ECO:0000313" key="2">
    <source>
        <dbReference type="Proteomes" id="UP000774570"/>
    </source>
</evidence>
<organism evidence="1 2">
    <name type="scientific">Actinomadura parmotrematis</name>
    <dbReference type="NCBI Taxonomy" id="2864039"/>
    <lineage>
        <taxon>Bacteria</taxon>
        <taxon>Bacillati</taxon>
        <taxon>Actinomycetota</taxon>
        <taxon>Actinomycetes</taxon>
        <taxon>Streptosporangiales</taxon>
        <taxon>Thermomonosporaceae</taxon>
        <taxon>Actinomadura</taxon>
    </lineage>
</organism>
<keyword evidence="2" id="KW-1185">Reference proteome</keyword>
<dbReference type="EMBL" id="JAIBOA010000017">
    <property type="protein sequence ID" value="MBW8485573.1"/>
    <property type="molecule type" value="Genomic_DNA"/>
</dbReference>
<dbReference type="RefSeq" id="WP_220168817.1">
    <property type="nucleotide sequence ID" value="NZ_JAIBOA010000017.1"/>
</dbReference>
<comment type="caution">
    <text evidence="1">The sequence shown here is derived from an EMBL/GenBank/DDBJ whole genome shotgun (WGS) entry which is preliminary data.</text>
</comment>
<reference evidence="1 2" key="1">
    <citation type="submission" date="2021-07" db="EMBL/GenBank/DDBJ databases">
        <title>Actinomadura sp. PM05-2 isolated from lichen.</title>
        <authorList>
            <person name="Somphong A."/>
            <person name="Phongsopitanun W."/>
            <person name="Tanasupawat S."/>
            <person name="Peongsungnone V."/>
        </authorList>
    </citation>
    <scope>NUCLEOTIDE SEQUENCE [LARGE SCALE GENOMIC DNA]</scope>
    <source>
        <strain evidence="1 2">PM05-2</strain>
    </source>
</reference>
<protein>
    <submittedName>
        <fullName evidence="1">Uncharacterized protein</fullName>
    </submittedName>
</protein>
<name>A0ABS7G1P7_9ACTN</name>